<dbReference type="PANTHER" id="PTHR30126">
    <property type="entry name" value="HTH-TYPE TRANSCRIPTIONAL REGULATOR"/>
    <property type="match status" value="1"/>
</dbReference>
<dbReference type="GO" id="GO:0000976">
    <property type="term" value="F:transcription cis-regulatory region binding"/>
    <property type="evidence" value="ECO:0007669"/>
    <property type="project" value="TreeGrafter"/>
</dbReference>
<comment type="similarity">
    <text evidence="1">Belongs to the LysR transcriptional regulatory family.</text>
</comment>
<dbReference type="Pfam" id="PF03466">
    <property type="entry name" value="LysR_substrate"/>
    <property type="match status" value="1"/>
</dbReference>
<keyword evidence="5" id="KW-0175">Coiled coil</keyword>
<evidence type="ECO:0000313" key="8">
    <source>
        <dbReference type="EMBL" id="MBC2667129.1"/>
    </source>
</evidence>
<dbReference type="InterPro" id="IPR000847">
    <property type="entry name" value="LysR_HTH_N"/>
</dbReference>
<comment type="caution">
    <text evidence="8">The sequence shown here is derived from an EMBL/GenBank/DDBJ whole genome shotgun (WGS) entry which is preliminary data.</text>
</comment>
<dbReference type="Gene3D" id="3.40.190.10">
    <property type="entry name" value="Periplasmic binding protein-like II"/>
    <property type="match status" value="2"/>
</dbReference>
<feature type="domain" description="HTH lysR-type" evidence="7">
    <location>
        <begin position="153"/>
        <end position="203"/>
    </location>
</feature>
<keyword evidence="4" id="KW-0804">Transcription</keyword>
<dbReference type="InterPro" id="IPR036388">
    <property type="entry name" value="WH-like_DNA-bd_sf"/>
</dbReference>
<dbReference type="Pfam" id="PF00126">
    <property type="entry name" value="HTH_1"/>
    <property type="match status" value="2"/>
</dbReference>
<keyword evidence="2" id="KW-0805">Transcription regulation</keyword>
<evidence type="ECO:0000256" key="3">
    <source>
        <dbReference type="ARBA" id="ARBA00023125"/>
    </source>
</evidence>
<evidence type="ECO:0000256" key="5">
    <source>
        <dbReference type="SAM" id="Coils"/>
    </source>
</evidence>
<dbReference type="InterPro" id="IPR036390">
    <property type="entry name" value="WH_DNA-bd_sf"/>
</dbReference>
<dbReference type="InterPro" id="IPR005119">
    <property type="entry name" value="LysR_subst-bd"/>
</dbReference>
<protein>
    <submittedName>
        <fullName evidence="8">LysR family transcriptional regulator</fullName>
    </submittedName>
</protein>
<evidence type="ECO:0000256" key="1">
    <source>
        <dbReference type="ARBA" id="ARBA00009437"/>
    </source>
</evidence>
<accession>A0A7X1FUA6</accession>
<feature type="coiled-coil region" evidence="5">
    <location>
        <begin position="167"/>
        <end position="230"/>
    </location>
</feature>
<proteinExistence type="inferred from homology"/>
<name>A0A7X1FUA6_9SPHN</name>
<dbReference type="PROSITE" id="PS50931">
    <property type="entry name" value="HTH_LYSR"/>
    <property type="match status" value="2"/>
</dbReference>
<feature type="compositionally biased region" description="Low complexity" evidence="6">
    <location>
        <begin position="1"/>
        <end position="15"/>
    </location>
</feature>
<dbReference type="SUPFAM" id="SSF53850">
    <property type="entry name" value="Periplasmic binding protein-like II"/>
    <property type="match status" value="1"/>
</dbReference>
<evidence type="ECO:0000313" key="9">
    <source>
        <dbReference type="Proteomes" id="UP000566813"/>
    </source>
</evidence>
<dbReference type="EMBL" id="JACLAW010000015">
    <property type="protein sequence ID" value="MBC2667129.1"/>
    <property type="molecule type" value="Genomic_DNA"/>
</dbReference>
<dbReference type="PRINTS" id="PR00039">
    <property type="entry name" value="HTHLYSR"/>
</dbReference>
<evidence type="ECO:0000256" key="6">
    <source>
        <dbReference type="SAM" id="MobiDB-lite"/>
    </source>
</evidence>
<evidence type="ECO:0000256" key="2">
    <source>
        <dbReference type="ARBA" id="ARBA00023015"/>
    </source>
</evidence>
<sequence>MNHQSNAASAAADANPETAQDGQKMFDDAPLPHTLGGTDDLPYANVPGLSQLRAFASVAESRSISRGAADLARSQPAVTQSIANLEASFGVPLFLRKRSGLILTDAGLILHDRVRRYFAEVRGALMECGADRSWSGARVDVIASRLTRPLTTTLLLIDEFGSIPRAAQLLHQREATLRKAIASLEAELEVKLFNRDFHGITTNHKGKILAMRLRLAMRELESAREEVNARLGIENGRILAGAMMLAGNQLLTSVLERFTRLHPQASVSVMNASYDVLLDRLKRGAIDFVVGLQNCPAAEENVVEQVIASDPFVLAVRKGHPLTKRAAIRKADLLQYDWVLSAPGAVRRHAFELLFANMAKPVGRVETHSIVTILSLLANSDAIAILTQSELILDQRLGGRLAPLDFGPIEPDSSIALTTRRGWLPTHLQKAFARCLLDLSDAPQTAPAADPLRGG</sequence>
<keyword evidence="9" id="KW-1185">Reference proteome</keyword>
<dbReference type="AlphaFoldDB" id="A0A7X1FUA6"/>
<dbReference type="GO" id="GO:0003700">
    <property type="term" value="F:DNA-binding transcription factor activity"/>
    <property type="evidence" value="ECO:0007669"/>
    <property type="project" value="InterPro"/>
</dbReference>
<reference evidence="8 9" key="1">
    <citation type="submission" date="2020-08" db="EMBL/GenBank/DDBJ databases">
        <title>The genome sequence of type strain Novosphingobium flavum NBRC 111647.</title>
        <authorList>
            <person name="Liu Y."/>
        </authorList>
    </citation>
    <scope>NUCLEOTIDE SEQUENCE [LARGE SCALE GENOMIC DNA]</scope>
    <source>
        <strain evidence="8 9">NBRC 111647</strain>
    </source>
</reference>
<keyword evidence="3" id="KW-0238">DNA-binding</keyword>
<evidence type="ECO:0000256" key="4">
    <source>
        <dbReference type="ARBA" id="ARBA00023163"/>
    </source>
</evidence>
<feature type="domain" description="HTH lysR-type" evidence="7">
    <location>
        <begin position="47"/>
        <end position="104"/>
    </location>
</feature>
<evidence type="ECO:0000259" key="7">
    <source>
        <dbReference type="PROSITE" id="PS50931"/>
    </source>
</evidence>
<gene>
    <name evidence="8" type="ORF">H7F51_16540</name>
</gene>
<dbReference type="SUPFAM" id="SSF46785">
    <property type="entry name" value="Winged helix' DNA-binding domain"/>
    <property type="match status" value="2"/>
</dbReference>
<dbReference type="RefSeq" id="WP_185665428.1">
    <property type="nucleotide sequence ID" value="NZ_JACLAW010000015.1"/>
</dbReference>
<feature type="region of interest" description="Disordered" evidence="6">
    <location>
        <begin position="1"/>
        <end position="32"/>
    </location>
</feature>
<dbReference type="Gene3D" id="1.10.10.10">
    <property type="entry name" value="Winged helix-like DNA-binding domain superfamily/Winged helix DNA-binding domain"/>
    <property type="match status" value="2"/>
</dbReference>
<dbReference type="PANTHER" id="PTHR30126:SF40">
    <property type="entry name" value="HTH-TYPE TRANSCRIPTIONAL REGULATOR GLTR"/>
    <property type="match status" value="1"/>
</dbReference>
<dbReference type="Proteomes" id="UP000566813">
    <property type="component" value="Unassembled WGS sequence"/>
</dbReference>
<organism evidence="8 9">
    <name type="scientific">Novosphingobium flavum</name>
    <dbReference type="NCBI Taxonomy" id="1778672"/>
    <lineage>
        <taxon>Bacteria</taxon>
        <taxon>Pseudomonadati</taxon>
        <taxon>Pseudomonadota</taxon>
        <taxon>Alphaproteobacteria</taxon>
        <taxon>Sphingomonadales</taxon>
        <taxon>Sphingomonadaceae</taxon>
        <taxon>Novosphingobium</taxon>
    </lineage>
</organism>